<keyword evidence="8" id="KW-0732">Signal</keyword>
<gene>
    <name evidence="10" type="ORF">HMPREF9465_01928</name>
</gene>
<dbReference type="RefSeq" id="WP_005436507.1">
    <property type="nucleotide sequence ID" value="NZ_JH815519.1"/>
</dbReference>
<dbReference type="Gene3D" id="3.40.190.10">
    <property type="entry name" value="Periplasmic binding protein-like II"/>
    <property type="match status" value="1"/>
</dbReference>
<dbReference type="HOGENOM" id="CLU_011260_2_0_4"/>
<dbReference type="PANTHER" id="PTHR43065">
    <property type="entry name" value="SENSOR HISTIDINE KINASE"/>
    <property type="match status" value="1"/>
</dbReference>
<dbReference type="Gene3D" id="1.10.287.130">
    <property type="match status" value="1"/>
</dbReference>
<name>K1KFH8_9BURK</name>
<comment type="caution">
    <text evidence="10">The sequence shown here is derived from an EMBL/GenBank/DDBJ whole genome shotgun (WGS) entry which is preliminary data.</text>
</comment>
<evidence type="ECO:0000256" key="1">
    <source>
        <dbReference type="ARBA" id="ARBA00000085"/>
    </source>
</evidence>
<sequence length="638" mass="68106">MPSLRIQLSALAAAVLGAAAVQAAPSHGGVAAVSSASQTGSGEGDVKIGIMDTISTAVDTASLREGLVLLSNPLEKDFRISWRDIVTPDAAQEVLHQKPDFLMLPTEQIDLMEEQGVQTFRIATRKPWTATDAAHAVGSLVVTRADRTDINTLEDLAGRHIAADTPTSLTGWLALQGEIARAGHDPEKFFGRTTFLSFAYPGVLSAVLHGSADAAVLPTCLLELLDSRGLVNAADLKAIGVKKSDAIVCRHSTALYPDISLVAFPWTPEPLVNRMTVSLLTNGGDANYEWSAMVGTSDLRELYRLLEIGPYRHLRDMSPMAVYKRWQTEIHVGLLVLLLLILNEFRLRGLVAKRTSELSDALSALEASQAEAAVVRDQLGALERKNIAAQMSGMIAHEIKSPVGAIRNFAAVVKILLKDAIAQNPNARTAVEGIDAEALKIAGIVDRVRGYVKNRTANHVLADLKRAVDRGVRAFKLGKLASVPVLVQMPNEPATVLGDGLELELLVLNLVKNAAEAVHEQTDEHGRATGRVIVTLAAIRTETPPEGCGRRQWMLTVADNGRKLTEAEKACLMHSLESVKPDGLGLGLSIVRGIADSHGAKIEFVAKPAGGVVVSVLFDELDEEAAARAAGAIDAGRN</sequence>
<comment type="catalytic activity">
    <reaction evidence="1">
        <text>ATP + protein L-histidine = ADP + protein N-phospho-L-histidine.</text>
        <dbReference type="EC" id="2.7.13.3"/>
    </reaction>
</comment>
<dbReference type="InterPro" id="IPR003661">
    <property type="entry name" value="HisK_dim/P_dom"/>
</dbReference>
<evidence type="ECO:0000256" key="3">
    <source>
        <dbReference type="ARBA" id="ARBA00022679"/>
    </source>
</evidence>
<keyword evidence="7" id="KW-0902">Two-component regulatory system</keyword>
<dbReference type="eggNOG" id="COG4191">
    <property type="taxonomic scope" value="Bacteria"/>
</dbReference>
<evidence type="ECO:0000256" key="7">
    <source>
        <dbReference type="ARBA" id="ARBA00023012"/>
    </source>
</evidence>
<dbReference type="PATRIC" id="fig|742823.3.peg.1924"/>
<dbReference type="EMBL" id="ADMG01000041">
    <property type="protein sequence ID" value="EKB30514.1"/>
    <property type="molecule type" value="Genomic_DNA"/>
</dbReference>
<keyword evidence="4" id="KW-0547">Nucleotide-binding</keyword>
<keyword evidence="5" id="KW-0418">Kinase</keyword>
<dbReference type="SMART" id="SM00387">
    <property type="entry name" value="HATPase_c"/>
    <property type="match status" value="1"/>
</dbReference>
<proteinExistence type="predicted"/>
<dbReference type="CDD" id="cd00082">
    <property type="entry name" value="HisKA"/>
    <property type="match status" value="1"/>
</dbReference>
<evidence type="ECO:0000259" key="9">
    <source>
        <dbReference type="PROSITE" id="PS50109"/>
    </source>
</evidence>
<evidence type="ECO:0000256" key="6">
    <source>
        <dbReference type="ARBA" id="ARBA00022840"/>
    </source>
</evidence>
<dbReference type="AlphaFoldDB" id="K1KFH8"/>
<evidence type="ECO:0000256" key="8">
    <source>
        <dbReference type="SAM" id="SignalP"/>
    </source>
</evidence>
<dbReference type="eggNOG" id="COG3221">
    <property type="taxonomic scope" value="Bacteria"/>
</dbReference>
<dbReference type="Proteomes" id="UP000005835">
    <property type="component" value="Unassembled WGS sequence"/>
</dbReference>
<dbReference type="PROSITE" id="PS50109">
    <property type="entry name" value="HIS_KIN"/>
    <property type="match status" value="1"/>
</dbReference>
<dbReference type="InterPro" id="IPR003594">
    <property type="entry name" value="HATPase_dom"/>
</dbReference>
<dbReference type="EC" id="2.7.13.3" evidence="2"/>
<keyword evidence="6" id="KW-0067">ATP-binding</keyword>
<accession>K1KFH8</accession>
<dbReference type="STRING" id="742823.HMPREF9465_01928"/>
<dbReference type="OrthoDB" id="8559580at2"/>
<evidence type="ECO:0000313" key="10">
    <source>
        <dbReference type="EMBL" id="EKB30514.1"/>
    </source>
</evidence>
<dbReference type="GO" id="GO:0000155">
    <property type="term" value="F:phosphorelay sensor kinase activity"/>
    <property type="evidence" value="ECO:0007669"/>
    <property type="project" value="InterPro"/>
</dbReference>
<evidence type="ECO:0000313" key="11">
    <source>
        <dbReference type="Proteomes" id="UP000005835"/>
    </source>
</evidence>
<feature type="chain" id="PRO_5003846759" description="histidine kinase" evidence="8">
    <location>
        <begin position="24"/>
        <end position="638"/>
    </location>
</feature>
<dbReference type="Pfam" id="PF02518">
    <property type="entry name" value="HATPase_c"/>
    <property type="match status" value="1"/>
</dbReference>
<dbReference type="InterPro" id="IPR036890">
    <property type="entry name" value="HATPase_C_sf"/>
</dbReference>
<evidence type="ECO:0000256" key="4">
    <source>
        <dbReference type="ARBA" id="ARBA00022741"/>
    </source>
</evidence>
<dbReference type="SUPFAM" id="SSF55874">
    <property type="entry name" value="ATPase domain of HSP90 chaperone/DNA topoisomerase II/histidine kinase"/>
    <property type="match status" value="1"/>
</dbReference>
<evidence type="ECO:0000256" key="5">
    <source>
        <dbReference type="ARBA" id="ARBA00022777"/>
    </source>
</evidence>
<reference evidence="10 11" key="1">
    <citation type="submission" date="2012-05" db="EMBL/GenBank/DDBJ databases">
        <title>The Genome Sequence of Sutterella wadsworthensis 2_1_59BFAA.</title>
        <authorList>
            <consortium name="The Broad Institute Genome Sequencing Platform"/>
            <person name="Earl A."/>
            <person name="Ward D."/>
            <person name="Feldgarden M."/>
            <person name="Gevers D."/>
            <person name="Daigneault M."/>
            <person name="Strauss J."/>
            <person name="Allen-Vercoe E."/>
            <person name="Walker B."/>
            <person name="Young S.K."/>
            <person name="Zeng Q."/>
            <person name="Gargeya S."/>
            <person name="Fitzgerald M."/>
            <person name="Haas B."/>
            <person name="Abouelleil A."/>
            <person name="Alvarado L."/>
            <person name="Arachchi H.M."/>
            <person name="Berlin A.M."/>
            <person name="Chapman S.B."/>
            <person name="Goldberg J."/>
            <person name="Griggs A."/>
            <person name="Gujja S."/>
            <person name="Hansen M."/>
            <person name="Howarth C."/>
            <person name="Imamovic A."/>
            <person name="Larimer J."/>
            <person name="McCowen C."/>
            <person name="Montmayeur A."/>
            <person name="Murphy C."/>
            <person name="Neiman D."/>
            <person name="Pearson M."/>
            <person name="Priest M."/>
            <person name="Roberts A."/>
            <person name="Saif S."/>
            <person name="Shea T."/>
            <person name="Sisk P."/>
            <person name="Sykes S."/>
            <person name="Wortman J."/>
            <person name="Nusbaum C."/>
            <person name="Birren B."/>
        </authorList>
    </citation>
    <scope>NUCLEOTIDE SEQUENCE [LARGE SCALE GENOMIC DNA]</scope>
    <source>
        <strain evidence="10 11">2_1_59BFAA</strain>
    </source>
</reference>
<organism evidence="10 11">
    <name type="scientific">Sutterella wadsworthensis 2_1_59BFAA</name>
    <dbReference type="NCBI Taxonomy" id="742823"/>
    <lineage>
        <taxon>Bacteria</taxon>
        <taxon>Pseudomonadati</taxon>
        <taxon>Pseudomonadota</taxon>
        <taxon>Betaproteobacteria</taxon>
        <taxon>Burkholderiales</taxon>
        <taxon>Sutterellaceae</taxon>
        <taxon>Sutterella</taxon>
    </lineage>
</organism>
<keyword evidence="11" id="KW-1185">Reference proteome</keyword>
<dbReference type="Pfam" id="PF12974">
    <property type="entry name" value="Phosphonate-bd"/>
    <property type="match status" value="1"/>
</dbReference>
<keyword evidence="3" id="KW-0808">Transferase</keyword>
<protein>
    <recommendedName>
        <fullName evidence="2">histidine kinase</fullName>
        <ecNumber evidence="2">2.7.13.3</ecNumber>
    </recommendedName>
</protein>
<evidence type="ECO:0000256" key="2">
    <source>
        <dbReference type="ARBA" id="ARBA00012438"/>
    </source>
</evidence>
<dbReference type="GO" id="GO:0005524">
    <property type="term" value="F:ATP binding"/>
    <property type="evidence" value="ECO:0007669"/>
    <property type="project" value="UniProtKB-KW"/>
</dbReference>
<dbReference type="Gene3D" id="3.30.565.10">
    <property type="entry name" value="Histidine kinase-like ATPase, C-terminal domain"/>
    <property type="match status" value="1"/>
</dbReference>
<dbReference type="PANTHER" id="PTHR43065:SF46">
    <property type="entry name" value="C4-DICARBOXYLATE TRANSPORT SENSOR PROTEIN DCTB"/>
    <property type="match status" value="1"/>
</dbReference>
<dbReference type="InterPro" id="IPR005467">
    <property type="entry name" value="His_kinase_dom"/>
</dbReference>
<feature type="signal peptide" evidence="8">
    <location>
        <begin position="1"/>
        <end position="23"/>
    </location>
</feature>
<feature type="domain" description="Histidine kinase" evidence="9">
    <location>
        <begin position="394"/>
        <end position="622"/>
    </location>
</feature>
<dbReference type="SUPFAM" id="SSF53850">
    <property type="entry name" value="Periplasmic binding protein-like II"/>
    <property type="match status" value="1"/>
</dbReference>